<dbReference type="InterPro" id="IPR000620">
    <property type="entry name" value="EamA_dom"/>
</dbReference>
<evidence type="ECO:0000256" key="5">
    <source>
        <dbReference type="ARBA" id="ARBA00023136"/>
    </source>
</evidence>
<feature type="transmembrane region" description="Helical" evidence="7">
    <location>
        <begin position="156"/>
        <end position="176"/>
    </location>
</feature>
<dbReference type="Proteomes" id="UP000587527">
    <property type="component" value="Unassembled WGS sequence"/>
</dbReference>
<evidence type="ECO:0000256" key="4">
    <source>
        <dbReference type="ARBA" id="ARBA00022989"/>
    </source>
</evidence>
<dbReference type="EMBL" id="JACHMN010000002">
    <property type="protein sequence ID" value="MBB5868366.1"/>
    <property type="molecule type" value="Genomic_DNA"/>
</dbReference>
<feature type="transmembrane region" description="Helical" evidence="7">
    <location>
        <begin position="216"/>
        <end position="236"/>
    </location>
</feature>
<feature type="transmembrane region" description="Helical" evidence="7">
    <location>
        <begin position="70"/>
        <end position="91"/>
    </location>
</feature>
<name>A0A841BM80_9ACTN</name>
<feature type="domain" description="EamA" evidence="8">
    <location>
        <begin position="45"/>
        <end position="173"/>
    </location>
</feature>
<dbReference type="InterPro" id="IPR050638">
    <property type="entry name" value="AA-Vitamin_Transporters"/>
</dbReference>
<evidence type="ECO:0000256" key="2">
    <source>
        <dbReference type="ARBA" id="ARBA00007362"/>
    </source>
</evidence>
<reference evidence="9 10" key="1">
    <citation type="submission" date="2020-08" db="EMBL/GenBank/DDBJ databases">
        <title>Sequencing the genomes of 1000 actinobacteria strains.</title>
        <authorList>
            <person name="Klenk H.-P."/>
        </authorList>
    </citation>
    <scope>NUCLEOTIDE SEQUENCE [LARGE SCALE GENOMIC DNA]</scope>
    <source>
        <strain evidence="9 10">DSM 45362</strain>
    </source>
</reference>
<keyword evidence="4 7" id="KW-1133">Transmembrane helix</keyword>
<organism evidence="9 10">
    <name type="scientific">Allocatelliglobosispora scoriae</name>
    <dbReference type="NCBI Taxonomy" id="643052"/>
    <lineage>
        <taxon>Bacteria</taxon>
        <taxon>Bacillati</taxon>
        <taxon>Actinomycetota</taxon>
        <taxon>Actinomycetes</taxon>
        <taxon>Micromonosporales</taxon>
        <taxon>Micromonosporaceae</taxon>
        <taxon>Allocatelliglobosispora</taxon>
    </lineage>
</organism>
<feature type="transmembrane region" description="Helical" evidence="7">
    <location>
        <begin position="304"/>
        <end position="320"/>
    </location>
</feature>
<evidence type="ECO:0000256" key="7">
    <source>
        <dbReference type="SAM" id="Phobius"/>
    </source>
</evidence>
<dbReference type="AlphaFoldDB" id="A0A841BM80"/>
<feature type="transmembrane region" description="Helical" evidence="7">
    <location>
        <begin position="278"/>
        <end position="298"/>
    </location>
</feature>
<feature type="region of interest" description="Disordered" evidence="6">
    <location>
        <begin position="1"/>
        <end position="33"/>
    </location>
</feature>
<keyword evidence="10" id="KW-1185">Reference proteome</keyword>
<accession>A0A841BM80</accession>
<dbReference type="PANTHER" id="PTHR32322:SF9">
    <property type="entry name" value="AMINO-ACID METABOLITE EFFLUX PUMP-RELATED"/>
    <property type="match status" value="1"/>
</dbReference>
<evidence type="ECO:0000313" key="10">
    <source>
        <dbReference type="Proteomes" id="UP000587527"/>
    </source>
</evidence>
<feature type="transmembrane region" description="Helical" evidence="7">
    <location>
        <begin position="40"/>
        <end position="58"/>
    </location>
</feature>
<feature type="transmembrane region" description="Helical" evidence="7">
    <location>
        <begin position="182"/>
        <end position="204"/>
    </location>
</feature>
<keyword evidence="5 7" id="KW-0472">Membrane</keyword>
<protein>
    <submittedName>
        <fullName evidence="9">Drug/metabolite transporter (DMT)-like permease</fullName>
    </submittedName>
</protein>
<dbReference type="InterPro" id="IPR037185">
    <property type="entry name" value="EmrE-like"/>
</dbReference>
<keyword evidence="3 7" id="KW-0812">Transmembrane</keyword>
<sequence length="325" mass="33697">MGGAMAGTDGERRPLDGLITEPAADPAGPAVRGSGVKRAAVGRLALLALLWGSSFLWVKVALRGFSPMQLVFLQVLLGFVVLTPIALSRGLRFPRTASTWGHLFVAAVVANAIPYLLIGIGVQTVDSNVGGVLNATAPLWTVAIAYLAGSDRAITVYRALGISLGFLGTIVIFSPWRAAGEIATVGGLACLAAAASYGVSYVYMGRFLANRGVPPLMLSASQLGAATVLLAFALPFAGLQPITWRADAVVSILIHGMLCTGAAYVLNYRLISDEGPTAASVVTYLLPVVSITLGALVLHESVTVGMAIGTALVLTGVFLARRRRI</sequence>
<evidence type="ECO:0000313" key="9">
    <source>
        <dbReference type="EMBL" id="MBB5868366.1"/>
    </source>
</evidence>
<feature type="transmembrane region" description="Helical" evidence="7">
    <location>
        <begin position="248"/>
        <end position="266"/>
    </location>
</feature>
<gene>
    <name evidence="9" type="ORF">F4553_001745</name>
</gene>
<dbReference type="PANTHER" id="PTHR32322">
    <property type="entry name" value="INNER MEMBRANE TRANSPORTER"/>
    <property type="match status" value="1"/>
</dbReference>
<comment type="subcellular location">
    <subcellularLocation>
        <location evidence="1">Membrane</location>
        <topology evidence="1">Multi-pass membrane protein</topology>
    </subcellularLocation>
</comment>
<comment type="caution">
    <text evidence="9">The sequence shown here is derived from an EMBL/GenBank/DDBJ whole genome shotgun (WGS) entry which is preliminary data.</text>
</comment>
<dbReference type="SUPFAM" id="SSF103481">
    <property type="entry name" value="Multidrug resistance efflux transporter EmrE"/>
    <property type="match status" value="2"/>
</dbReference>
<evidence type="ECO:0000256" key="3">
    <source>
        <dbReference type="ARBA" id="ARBA00022692"/>
    </source>
</evidence>
<comment type="similarity">
    <text evidence="2">Belongs to the EamA transporter family.</text>
</comment>
<dbReference type="GO" id="GO:0016020">
    <property type="term" value="C:membrane"/>
    <property type="evidence" value="ECO:0007669"/>
    <property type="project" value="UniProtKB-SubCell"/>
</dbReference>
<feature type="domain" description="EamA" evidence="8">
    <location>
        <begin position="186"/>
        <end position="320"/>
    </location>
</feature>
<feature type="transmembrane region" description="Helical" evidence="7">
    <location>
        <begin position="131"/>
        <end position="149"/>
    </location>
</feature>
<evidence type="ECO:0000256" key="1">
    <source>
        <dbReference type="ARBA" id="ARBA00004141"/>
    </source>
</evidence>
<evidence type="ECO:0000256" key="6">
    <source>
        <dbReference type="SAM" id="MobiDB-lite"/>
    </source>
</evidence>
<feature type="transmembrane region" description="Helical" evidence="7">
    <location>
        <begin position="103"/>
        <end position="125"/>
    </location>
</feature>
<proteinExistence type="inferred from homology"/>
<dbReference type="Pfam" id="PF00892">
    <property type="entry name" value="EamA"/>
    <property type="match status" value="2"/>
</dbReference>
<evidence type="ECO:0000259" key="8">
    <source>
        <dbReference type="Pfam" id="PF00892"/>
    </source>
</evidence>